<dbReference type="InterPro" id="IPR016040">
    <property type="entry name" value="NAD(P)-bd_dom"/>
</dbReference>
<dbReference type="SUPFAM" id="SSF51735">
    <property type="entry name" value="NAD(P)-binding Rossmann-fold domains"/>
    <property type="match status" value="1"/>
</dbReference>
<accession>A0A1F6LJG0</accession>
<feature type="domain" description="NAD(P)-binding" evidence="8">
    <location>
        <begin position="13"/>
        <end position="317"/>
    </location>
</feature>
<dbReference type="EMBL" id="MFPS01000007">
    <property type="protein sequence ID" value="OGH59528.1"/>
    <property type="molecule type" value="Genomic_DNA"/>
</dbReference>
<dbReference type="Gene3D" id="3.40.50.720">
    <property type="entry name" value="NAD(P)-binding Rossmann-like Domain"/>
    <property type="match status" value="1"/>
</dbReference>
<dbReference type="CDD" id="cd05246">
    <property type="entry name" value="dTDP_GD_SDR_e"/>
    <property type="match status" value="1"/>
</dbReference>
<dbReference type="Pfam" id="PF16363">
    <property type="entry name" value="GDP_Man_Dehyd"/>
    <property type="match status" value="1"/>
</dbReference>
<evidence type="ECO:0000259" key="8">
    <source>
        <dbReference type="Pfam" id="PF16363"/>
    </source>
</evidence>
<dbReference type="NCBIfam" id="TIGR01181">
    <property type="entry name" value="dTDP_gluc_dehyt"/>
    <property type="match status" value="1"/>
</dbReference>
<gene>
    <name evidence="9" type="ORF">A2725_01045</name>
</gene>
<sequence>MVNLPKRENKNILVTGGYGFIGSNFVRHLYEKYPEYRIYNIDLLTYAGNQDNLLDIEKKECSLDSNQKRYNFLYGDICDTRFLDIIFARHNFDMVINFAAETHVDRSIIDMNDFIYTNIGGVRSLIEAVRKYNVPRFVHISTDEIYGDIDEGYSYEDSPLRPSNPYSSSKAAADLIVQSFIRTHKVPAVIVRGSNNYGQYQYPEKLIPLAISNIIEGSKIPIHGTGQQIRSWVHVNDFCSAIDIIAHKSPDHEIYNVHGEEKTNMDIINLLARSLNVRLEDYVDYVSDRPGADKRYAVNGQKLYNKLGWQPAYNLERDMGEVVSWYLNNQNWWKKIKEKKEFKDHYDKQSRAKWY</sequence>
<organism evidence="9 10">
    <name type="scientific">Candidatus Magasanikbacteria bacterium RIFCSPHIGHO2_01_FULL_33_34</name>
    <dbReference type="NCBI Taxonomy" id="1798671"/>
    <lineage>
        <taxon>Bacteria</taxon>
        <taxon>Candidatus Magasanikiibacteriota</taxon>
    </lineage>
</organism>
<evidence type="ECO:0000313" key="9">
    <source>
        <dbReference type="EMBL" id="OGH59528.1"/>
    </source>
</evidence>
<dbReference type="Proteomes" id="UP000177067">
    <property type="component" value="Unassembled WGS sequence"/>
</dbReference>
<comment type="caution">
    <text evidence="9">The sequence shown here is derived from an EMBL/GenBank/DDBJ whole genome shotgun (WGS) entry which is preliminary data.</text>
</comment>
<dbReference type="GO" id="GO:0009225">
    <property type="term" value="P:nucleotide-sugar metabolic process"/>
    <property type="evidence" value="ECO:0007669"/>
    <property type="project" value="InterPro"/>
</dbReference>
<dbReference type="AlphaFoldDB" id="A0A1F6LJG0"/>
<dbReference type="InterPro" id="IPR005888">
    <property type="entry name" value="dTDP_Gluc_deHydtase"/>
</dbReference>
<evidence type="ECO:0000256" key="1">
    <source>
        <dbReference type="ARBA" id="ARBA00001539"/>
    </source>
</evidence>
<dbReference type="InterPro" id="IPR036291">
    <property type="entry name" value="NAD(P)-bd_dom_sf"/>
</dbReference>
<keyword evidence="5" id="KW-0520">NAD</keyword>
<comment type="cofactor">
    <cofactor evidence="2 7">
        <name>NAD(+)</name>
        <dbReference type="ChEBI" id="CHEBI:57540"/>
    </cofactor>
</comment>
<comment type="catalytic activity">
    <reaction evidence="1 7">
        <text>dTDP-alpha-D-glucose = dTDP-4-dehydro-6-deoxy-alpha-D-glucose + H2O</text>
        <dbReference type="Rhea" id="RHEA:17221"/>
        <dbReference type="ChEBI" id="CHEBI:15377"/>
        <dbReference type="ChEBI" id="CHEBI:57477"/>
        <dbReference type="ChEBI" id="CHEBI:57649"/>
        <dbReference type="EC" id="4.2.1.46"/>
    </reaction>
</comment>
<dbReference type="EC" id="4.2.1.46" evidence="4 7"/>
<evidence type="ECO:0000256" key="2">
    <source>
        <dbReference type="ARBA" id="ARBA00001911"/>
    </source>
</evidence>
<evidence type="ECO:0000313" key="10">
    <source>
        <dbReference type="Proteomes" id="UP000177067"/>
    </source>
</evidence>
<evidence type="ECO:0000256" key="7">
    <source>
        <dbReference type="RuleBase" id="RU004473"/>
    </source>
</evidence>
<dbReference type="PANTHER" id="PTHR43000">
    <property type="entry name" value="DTDP-D-GLUCOSE 4,6-DEHYDRATASE-RELATED"/>
    <property type="match status" value="1"/>
</dbReference>
<name>A0A1F6LJG0_9BACT</name>
<dbReference type="GO" id="GO:0008460">
    <property type="term" value="F:dTDP-glucose 4,6-dehydratase activity"/>
    <property type="evidence" value="ECO:0007669"/>
    <property type="project" value="UniProtKB-EC"/>
</dbReference>
<protein>
    <recommendedName>
        <fullName evidence="4 7">dTDP-glucose 4,6-dehydratase</fullName>
        <ecNumber evidence="4 7">4.2.1.46</ecNumber>
    </recommendedName>
</protein>
<reference evidence="9 10" key="1">
    <citation type="journal article" date="2016" name="Nat. Commun.">
        <title>Thousands of microbial genomes shed light on interconnected biogeochemical processes in an aquifer system.</title>
        <authorList>
            <person name="Anantharaman K."/>
            <person name="Brown C.T."/>
            <person name="Hug L.A."/>
            <person name="Sharon I."/>
            <person name="Castelle C.J."/>
            <person name="Probst A.J."/>
            <person name="Thomas B.C."/>
            <person name="Singh A."/>
            <person name="Wilkins M.J."/>
            <person name="Karaoz U."/>
            <person name="Brodie E.L."/>
            <person name="Williams K.H."/>
            <person name="Hubbard S.S."/>
            <person name="Banfield J.F."/>
        </authorList>
    </citation>
    <scope>NUCLEOTIDE SEQUENCE [LARGE SCALE GENOMIC DNA]</scope>
</reference>
<comment type="similarity">
    <text evidence="3 7">Belongs to the NAD(P)-dependent epimerase/dehydratase family. dTDP-glucose dehydratase subfamily.</text>
</comment>
<dbReference type="Gene3D" id="3.90.25.10">
    <property type="entry name" value="UDP-galactose 4-epimerase, domain 1"/>
    <property type="match status" value="1"/>
</dbReference>
<evidence type="ECO:0000256" key="5">
    <source>
        <dbReference type="ARBA" id="ARBA00023027"/>
    </source>
</evidence>
<keyword evidence="6 7" id="KW-0456">Lyase</keyword>
<evidence type="ECO:0000256" key="3">
    <source>
        <dbReference type="ARBA" id="ARBA00008178"/>
    </source>
</evidence>
<evidence type="ECO:0000256" key="4">
    <source>
        <dbReference type="ARBA" id="ARBA00011990"/>
    </source>
</evidence>
<evidence type="ECO:0000256" key="6">
    <source>
        <dbReference type="ARBA" id="ARBA00023239"/>
    </source>
</evidence>
<proteinExistence type="inferred from homology"/>